<proteinExistence type="predicted"/>
<feature type="region of interest" description="Disordered" evidence="1">
    <location>
        <begin position="95"/>
        <end position="129"/>
    </location>
</feature>
<keyword evidence="3" id="KW-1185">Reference proteome</keyword>
<comment type="caution">
    <text evidence="2">The sequence shown here is derived from an EMBL/GenBank/DDBJ whole genome shotgun (WGS) entry which is preliminary data.</text>
</comment>
<reference evidence="2 3" key="1">
    <citation type="submission" date="2019-06" db="EMBL/GenBank/DDBJ databases">
        <title>Tsukamurella conjunctivitidis sp. nov., Tsukamurella assacharolytica sp. nov. and Tsukamurella sputae sp. nov. isolated from patients with conjunctivitis, bacteraemia (lymphoma) and respiratory infection (sputum) in Hong Kong.</title>
        <authorList>
            <person name="Teng J.L.L."/>
            <person name="Lee H.H."/>
            <person name="Fong J.Y.H."/>
            <person name="Fok K.M.N."/>
            <person name="Lau S.K.P."/>
            <person name="Woo P.C.Y."/>
        </authorList>
    </citation>
    <scope>NUCLEOTIDE SEQUENCE [LARGE SCALE GENOMIC DNA]</scope>
    <source>
        <strain evidence="2 3">HKU71</strain>
    </source>
</reference>
<feature type="region of interest" description="Disordered" evidence="1">
    <location>
        <begin position="22"/>
        <end position="50"/>
    </location>
</feature>
<organism evidence="2 3">
    <name type="scientific">Tsukamurella asaccharolytica</name>
    <dbReference type="NCBI Taxonomy" id="2592067"/>
    <lineage>
        <taxon>Bacteria</taxon>
        <taxon>Bacillati</taxon>
        <taxon>Actinomycetota</taxon>
        <taxon>Actinomycetes</taxon>
        <taxon>Mycobacteriales</taxon>
        <taxon>Tsukamurellaceae</taxon>
        <taxon>Tsukamurella</taxon>
    </lineage>
</organism>
<gene>
    <name evidence="2" type="ORF">FK529_08815</name>
</gene>
<dbReference type="RefSeq" id="WP_146560582.1">
    <property type="nucleotide sequence ID" value="NZ_VIGW01000003.1"/>
</dbReference>
<feature type="compositionally biased region" description="Polar residues" evidence="1">
    <location>
        <begin position="32"/>
        <end position="50"/>
    </location>
</feature>
<accession>A0A5C5RAR4</accession>
<evidence type="ECO:0000313" key="2">
    <source>
        <dbReference type="EMBL" id="TWS20207.1"/>
    </source>
</evidence>
<name>A0A5C5RAR4_9ACTN</name>
<evidence type="ECO:0000256" key="1">
    <source>
        <dbReference type="SAM" id="MobiDB-lite"/>
    </source>
</evidence>
<feature type="compositionally biased region" description="Low complexity" evidence="1">
    <location>
        <begin position="112"/>
        <end position="129"/>
    </location>
</feature>
<evidence type="ECO:0000313" key="3">
    <source>
        <dbReference type="Proteomes" id="UP000317291"/>
    </source>
</evidence>
<dbReference type="AlphaFoldDB" id="A0A5C5RAR4"/>
<protein>
    <submittedName>
        <fullName evidence="2">Uncharacterized protein</fullName>
    </submittedName>
</protein>
<dbReference type="Proteomes" id="UP000317291">
    <property type="component" value="Unassembled WGS sequence"/>
</dbReference>
<sequence length="129" mass="13594">MITLLAPRTSWLHLFHPANLLGPRGKTHHDMTSTTNHRTTASSPSTDIDTSLFPSDPAPELVAEAKAAVLTALAASPDAVIDRAYLARTLPGRLTDPVRRVGSRPSAPRSGSCTAPTAPASFTSAPERC</sequence>
<dbReference type="EMBL" id="VIGW01000003">
    <property type="protein sequence ID" value="TWS20207.1"/>
    <property type="molecule type" value="Genomic_DNA"/>
</dbReference>